<accession>A0ABN1S3V9</accession>
<gene>
    <name evidence="2" type="ORF">GCM10009576_015430</name>
</gene>
<name>A0ABN1S3V9_9ACTN</name>
<reference evidence="2 3" key="1">
    <citation type="journal article" date="2019" name="Int. J. Syst. Evol. Microbiol.">
        <title>The Global Catalogue of Microorganisms (GCM) 10K type strain sequencing project: providing services to taxonomists for standard genome sequencing and annotation.</title>
        <authorList>
            <consortium name="The Broad Institute Genomics Platform"/>
            <consortium name="The Broad Institute Genome Sequencing Center for Infectious Disease"/>
            <person name="Wu L."/>
            <person name="Ma J."/>
        </authorList>
    </citation>
    <scope>NUCLEOTIDE SEQUENCE [LARGE SCALE GENOMIC DNA]</scope>
    <source>
        <strain evidence="2 3">JCM 11445</strain>
    </source>
</reference>
<proteinExistence type="predicted"/>
<evidence type="ECO:0000313" key="3">
    <source>
        <dbReference type="Proteomes" id="UP001500033"/>
    </source>
</evidence>
<protein>
    <submittedName>
        <fullName evidence="2">Uncharacterized protein</fullName>
    </submittedName>
</protein>
<keyword evidence="1" id="KW-1133">Transmembrane helix</keyword>
<keyword evidence="3" id="KW-1185">Reference proteome</keyword>
<feature type="transmembrane region" description="Helical" evidence="1">
    <location>
        <begin position="42"/>
        <end position="75"/>
    </location>
</feature>
<comment type="caution">
    <text evidence="2">The sequence shown here is derived from an EMBL/GenBank/DDBJ whole genome shotgun (WGS) entry which is preliminary data.</text>
</comment>
<organism evidence="2 3">
    <name type="scientific">Streptomyces rhizosphaericus</name>
    <dbReference type="NCBI Taxonomy" id="114699"/>
    <lineage>
        <taxon>Bacteria</taxon>
        <taxon>Bacillati</taxon>
        <taxon>Actinomycetota</taxon>
        <taxon>Actinomycetes</taxon>
        <taxon>Kitasatosporales</taxon>
        <taxon>Streptomycetaceae</taxon>
        <taxon>Streptomyces</taxon>
        <taxon>Streptomyces violaceusniger group</taxon>
    </lineage>
</organism>
<sequence>MSTYVASWGDEPWSEKIHQVDSRAIDDRQDHGRAVDDQHAKIWVIVLILIIPLVGSGYVAPELALQALSLLVALFHGER</sequence>
<evidence type="ECO:0000313" key="2">
    <source>
        <dbReference type="EMBL" id="GAA0972090.1"/>
    </source>
</evidence>
<keyword evidence="1" id="KW-0812">Transmembrane</keyword>
<keyword evidence="1" id="KW-0472">Membrane</keyword>
<evidence type="ECO:0000256" key="1">
    <source>
        <dbReference type="SAM" id="Phobius"/>
    </source>
</evidence>
<dbReference type="EMBL" id="BAAAIE010000006">
    <property type="protein sequence ID" value="GAA0972090.1"/>
    <property type="molecule type" value="Genomic_DNA"/>
</dbReference>
<dbReference type="Proteomes" id="UP001500033">
    <property type="component" value="Unassembled WGS sequence"/>
</dbReference>